<dbReference type="Proteomes" id="UP000063699">
    <property type="component" value="Chromosome"/>
</dbReference>
<dbReference type="AlphaFoldDB" id="A0A0N9IHI9"/>
<dbReference type="OrthoDB" id="3684733at2"/>
<dbReference type="STRING" id="860235.AOZ06_52740"/>
<evidence type="ECO:0000313" key="1">
    <source>
        <dbReference type="EMBL" id="ALG14397.1"/>
    </source>
</evidence>
<dbReference type="EMBL" id="CP012752">
    <property type="protein sequence ID" value="ALG14397.1"/>
    <property type="molecule type" value="Genomic_DNA"/>
</dbReference>
<dbReference type="RefSeq" id="WP_054296267.1">
    <property type="nucleotide sequence ID" value="NZ_CP012752.1"/>
</dbReference>
<proteinExistence type="predicted"/>
<protein>
    <submittedName>
        <fullName evidence="1">Uncharacterized protein</fullName>
    </submittedName>
</protein>
<dbReference type="KEGG" id="kphy:AOZ06_52740"/>
<sequence length="129" mass="14154">MRAPELIVGVLRGKGLLDPHTGLPCRELLIDRLGLALTRVRTHGTLVSLVLVPGDAEVAVQLRQTMRDDHTVAQYEPDLVAIVAEHPHGDAKPIVERVRTVTNARTGWYTSDGNARVHEVLFRAEAALI</sequence>
<name>A0A0N9IHI9_9PSEU</name>
<accession>A0A0N9IHI9</accession>
<reference evidence="1 2" key="1">
    <citation type="submission" date="2015-07" db="EMBL/GenBank/DDBJ databases">
        <title>Genome sequencing of Kibdelosporangium phytohabitans.</title>
        <authorList>
            <person name="Qin S."/>
            <person name="Xing K."/>
        </authorList>
    </citation>
    <scope>NUCLEOTIDE SEQUENCE [LARGE SCALE GENOMIC DNA]</scope>
    <source>
        <strain evidence="1 2">KLBMP1111</strain>
    </source>
</reference>
<dbReference type="SUPFAM" id="SSF55073">
    <property type="entry name" value="Nucleotide cyclase"/>
    <property type="match status" value="1"/>
</dbReference>
<evidence type="ECO:0000313" key="2">
    <source>
        <dbReference type="Proteomes" id="UP000063699"/>
    </source>
</evidence>
<dbReference type="InterPro" id="IPR029787">
    <property type="entry name" value="Nucleotide_cyclase"/>
</dbReference>
<keyword evidence="2" id="KW-1185">Reference proteome</keyword>
<organism evidence="1 2">
    <name type="scientific">Kibdelosporangium phytohabitans</name>
    <dbReference type="NCBI Taxonomy" id="860235"/>
    <lineage>
        <taxon>Bacteria</taxon>
        <taxon>Bacillati</taxon>
        <taxon>Actinomycetota</taxon>
        <taxon>Actinomycetes</taxon>
        <taxon>Pseudonocardiales</taxon>
        <taxon>Pseudonocardiaceae</taxon>
        <taxon>Kibdelosporangium</taxon>
    </lineage>
</organism>
<gene>
    <name evidence="1" type="ORF">AOZ06_52740</name>
</gene>